<sequence length="119" mass="13179">MSLKSVGSIFVNINACSSQTLIPIMVEVKIGNKIIGGFASQPDTEAQASVAGVNFLKWIQQRHQFDIYPLTINQTTVSNQEEKLNWINSLPDNPSRRTICGSMVERWAIKPEVGCSNLD</sequence>
<protein>
    <submittedName>
        <fullName evidence="1">Uncharacterized protein</fullName>
    </submittedName>
</protein>
<proteinExistence type="predicted"/>
<reference evidence="1" key="1">
    <citation type="journal article" date="2016" name="Sci. Rep.">
        <title>Molecular characterization of firefly nuptial gifts: a multi-omics approach sheds light on postcopulatory sexual selection.</title>
        <authorList>
            <person name="Al-Wathiqui N."/>
            <person name="Fallon T.R."/>
            <person name="South A."/>
            <person name="Weng J.K."/>
            <person name="Lewis S.M."/>
        </authorList>
    </citation>
    <scope>NUCLEOTIDE SEQUENCE</scope>
</reference>
<evidence type="ECO:0000313" key="1">
    <source>
        <dbReference type="EMBL" id="JAV60024.1"/>
    </source>
</evidence>
<dbReference type="AlphaFoldDB" id="A0A1Y1KF69"/>
<name>A0A1Y1KF69_PHOPY</name>
<dbReference type="EMBL" id="GEZM01085283">
    <property type="protein sequence ID" value="JAV60024.1"/>
    <property type="molecule type" value="Transcribed_RNA"/>
</dbReference>
<organism evidence="1">
    <name type="scientific">Photinus pyralis</name>
    <name type="common">Common eastern firefly</name>
    <name type="synonym">Lampyris pyralis</name>
    <dbReference type="NCBI Taxonomy" id="7054"/>
    <lineage>
        <taxon>Eukaryota</taxon>
        <taxon>Metazoa</taxon>
        <taxon>Ecdysozoa</taxon>
        <taxon>Arthropoda</taxon>
        <taxon>Hexapoda</taxon>
        <taxon>Insecta</taxon>
        <taxon>Pterygota</taxon>
        <taxon>Neoptera</taxon>
        <taxon>Endopterygota</taxon>
        <taxon>Coleoptera</taxon>
        <taxon>Polyphaga</taxon>
        <taxon>Elateriformia</taxon>
        <taxon>Elateroidea</taxon>
        <taxon>Lampyridae</taxon>
        <taxon>Lampyrinae</taxon>
        <taxon>Photinus</taxon>
    </lineage>
</organism>
<accession>A0A1Y1KF69</accession>